<dbReference type="Proteomes" id="UP000439903">
    <property type="component" value="Unassembled WGS sequence"/>
</dbReference>
<organism evidence="1 2">
    <name type="scientific">Gigaspora margarita</name>
    <dbReference type="NCBI Taxonomy" id="4874"/>
    <lineage>
        <taxon>Eukaryota</taxon>
        <taxon>Fungi</taxon>
        <taxon>Fungi incertae sedis</taxon>
        <taxon>Mucoromycota</taxon>
        <taxon>Glomeromycotina</taxon>
        <taxon>Glomeromycetes</taxon>
        <taxon>Diversisporales</taxon>
        <taxon>Gigasporaceae</taxon>
        <taxon>Gigaspora</taxon>
    </lineage>
</organism>
<dbReference type="AlphaFoldDB" id="A0A8H4AVM4"/>
<evidence type="ECO:0000313" key="1">
    <source>
        <dbReference type="EMBL" id="KAF0537259.1"/>
    </source>
</evidence>
<sequence>MVTNISYGNKASRRSHSKGILLCVKNDEVDNLTEALIKLSIDGPMVSYEASSSEDDDRTISGDENDKIDECKFFLFYYDKEYF</sequence>
<dbReference type="EMBL" id="WTPW01000191">
    <property type="protein sequence ID" value="KAF0537259.1"/>
    <property type="molecule type" value="Genomic_DNA"/>
</dbReference>
<evidence type="ECO:0000313" key="2">
    <source>
        <dbReference type="Proteomes" id="UP000439903"/>
    </source>
</evidence>
<keyword evidence="2" id="KW-1185">Reference proteome</keyword>
<protein>
    <submittedName>
        <fullName evidence="1">Uncharacterized protein</fullName>
    </submittedName>
</protein>
<reference evidence="1 2" key="1">
    <citation type="journal article" date="2019" name="Environ. Microbiol.">
        <title>At the nexus of three kingdoms: the genome of the mycorrhizal fungus Gigaspora margarita provides insights into plant, endobacterial and fungal interactions.</title>
        <authorList>
            <person name="Venice F."/>
            <person name="Ghignone S."/>
            <person name="Salvioli di Fossalunga A."/>
            <person name="Amselem J."/>
            <person name="Novero M."/>
            <person name="Xianan X."/>
            <person name="Sedzielewska Toro K."/>
            <person name="Morin E."/>
            <person name="Lipzen A."/>
            <person name="Grigoriev I.V."/>
            <person name="Henrissat B."/>
            <person name="Martin F.M."/>
            <person name="Bonfante P."/>
        </authorList>
    </citation>
    <scope>NUCLEOTIDE SEQUENCE [LARGE SCALE GENOMIC DNA]</scope>
    <source>
        <strain evidence="1 2">BEG34</strain>
    </source>
</reference>
<name>A0A8H4AVM4_GIGMA</name>
<accession>A0A8H4AVM4</accession>
<proteinExistence type="predicted"/>
<gene>
    <name evidence="1" type="ORF">F8M41_008571</name>
</gene>
<comment type="caution">
    <text evidence="1">The sequence shown here is derived from an EMBL/GenBank/DDBJ whole genome shotgun (WGS) entry which is preliminary data.</text>
</comment>